<evidence type="ECO:0000313" key="1">
    <source>
        <dbReference type="EMBL" id="MPN17179.1"/>
    </source>
</evidence>
<gene>
    <name evidence="1" type="ORF">SDC9_164529</name>
</gene>
<proteinExistence type="predicted"/>
<reference evidence="1" key="1">
    <citation type="submission" date="2019-08" db="EMBL/GenBank/DDBJ databases">
        <authorList>
            <person name="Kucharzyk K."/>
            <person name="Murdoch R.W."/>
            <person name="Higgins S."/>
            <person name="Loffler F."/>
        </authorList>
    </citation>
    <scope>NUCLEOTIDE SEQUENCE</scope>
</reference>
<sequence>MPVSELFLNLFGIAEFKAHDNAPGQLSQEVQIARPVLLDEEVYAHAGIGEGFDCFLKGRPVEFFKLLHIQKRRHVQGQEAAGVNGAHWP</sequence>
<protein>
    <submittedName>
        <fullName evidence="1">Uncharacterized protein</fullName>
    </submittedName>
</protein>
<dbReference type="EMBL" id="VSSQ01064234">
    <property type="protein sequence ID" value="MPN17179.1"/>
    <property type="molecule type" value="Genomic_DNA"/>
</dbReference>
<organism evidence="1">
    <name type="scientific">bioreactor metagenome</name>
    <dbReference type="NCBI Taxonomy" id="1076179"/>
    <lineage>
        <taxon>unclassified sequences</taxon>
        <taxon>metagenomes</taxon>
        <taxon>ecological metagenomes</taxon>
    </lineage>
</organism>
<comment type="caution">
    <text evidence="1">The sequence shown here is derived from an EMBL/GenBank/DDBJ whole genome shotgun (WGS) entry which is preliminary data.</text>
</comment>
<accession>A0A645FUJ0</accession>
<name>A0A645FUJ0_9ZZZZ</name>
<dbReference type="AlphaFoldDB" id="A0A645FUJ0"/>